<dbReference type="Proteomes" id="UP001445335">
    <property type="component" value="Unassembled WGS sequence"/>
</dbReference>
<evidence type="ECO:0000313" key="2">
    <source>
        <dbReference type="EMBL" id="KAK9838546.1"/>
    </source>
</evidence>
<evidence type="ECO:0000256" key="1">
    <source>
        <dbReference type="ARBA" id="ARBA00023054"/>
    </source>
</evidence>
<dbReference type="AlphaFoldDB" id="A0AAW1RXP3"/>
<keyword evidence="1" id="KW-0175">Coiled coil</keyword>
<dbReference type="PANTHER" id="PTHR21549">
    <property type="entry name" value="MUTATED IN BLADDER CANCER 1"/>
    <property type="match status" value="1"/>
</dbReference>
<name>A0AAW1RXP3_9CHLO</name>
<accession>A0AAW1RXP3</accession>
<proteinExistence type="predicted"/>
<dbReference type="PANTHER" id="PTHR21549:SF1">
    <property type="entry name" value="COILED-COIL DOMAIN-CONTAINING PROTEIN 148"/>
    <property type="match status" value="1"/>
</dbReference>
<keyword evidence="3" id="KW-1185">Reference proteome</keyword>
<dbReference type="InterPro" id="IPR039902">
    <property type="entry name" value="CCDC148/CCDC112"/>
</dbReference>
<sequence>MLRILVDRLLMRSGQRAARHLLALLLPRRRAAELAARWRWHAERALLKQSTTADKASLQRRQQELLMQAEALLSGAVARAVAQARASADALARGEAAAALQDRLAAMRGRRATAQAAAAADSARALKAQERVLARRLQRQQAERRHQREAVEAFQACRGEAAAAQAQQDATAATAAKIAATAQRMRSRGHVRLRYSRLAQRQAAQRAHLKQVARARRRLDRRLEVLCAQVRVEVAADPARLLGPTACSAAEAQREARAFKPLHGFSTADILRDQRFRVLEALQQCGMHRSAYAQRLVQSVAPARHPRGANICTLPD</sequence>
<reference evidence="2 3" key="1">
    <citation type="journal article" date="2024" name="Nat. Commun.">
        <title>Phylogenomics reveals the evolutionary origins of lichenization in chlorophyte algae.</title>
        <authorList>
            <person name="Puginier C."/>
            <person name="Libourel C."/>
            <person name="Otte J."/>
            <person name="Skaloud P."/>
            <person name="Haon M."/>
            <person name="Grisel S."/>
            <person name="Petersen M."/>
            <person name="Berrin J.G."/>
            <person name="Delaux P.M."/>
            <person name="Dal Grande F."/>
            <person name="Keller J."/>
        </authorList>
    </citation>
    <scope>NUCLEOTIDE SEQUENCE [LARGE SCALE GENOMIC DNA]</scope>
    <source>
        <strain evidence="2 3">SAG 245.80</strain>
    </source>
</reference>
<gene>
    <name evidence="2" type="ORF">WJX81_006619</name>
</gene>
<protein>
    <submittedName>
        <fullName evidence="2">Uncharacterized protein</fullName>
    </submittedName>
</protein>
<organism evidence="2 3">
    <name type="scientific">Elliptochloris bilobata</name>
    <dbReference type="NCBI Taxonomy" id="381761"/>
    <lineage>
        <taxon>Eukaryota</taxon>
        <taxon>Viridiplantae</taxon>
        <taxon>Chlorophyta</taxon>
        <taxon>core chlorophytes</taxon>
        <taxon>Trebouxiophyceae</taxon>
        <taxon>Trebouxiophyceae incertae sedis</taxon>
        <taxon>Elliptochloris clade</taxon>
        <taxon>Elliptochloris</taxon>
    </lineage>
</organism>
<evidence type="ECO:0000313" key="3">
    <source>
        <dbReference type="Proteomes" id="UP001445335"/>
    </source>
</evidence>
<dbReference type="EMBL" id="JALJOU010000018">
    <property type="protein sequence ID" value="KAK9838546.1"/>
    <property type="molecule type" value="Genomic_DNA"/>
</dbReference>
<comment type="caution">
    <text evidence="2">The sequence shown here is derived from an EMBL/GenBank/DDBJ whole genome shotgun (WGS) entry which is preliminary data.</text>
</comment>